<protein>
    <submittedName>
        <fullName evidence="3">Occludin_ELL domain-containing protein</fullName>
    </submittedName>
</protein>
<proteinExistence type="predicted"/>
<evidence type="ECO:0000256" key="1">
    <source>
        <dbReference type="SAM" id="MobiDB-lite"/>
    </source>
</evidence>
<dbReference type="Proteomes" id="UP000187406">
    <property type="component" value="Unassembled WGS sequence"/>
</dbReference>
<feature type="compositionally biased region" description="Basic and acidic residues" evidence="1">
    <location>
        <begin position="173"/>
        <end position="189"/>
    </location>
</feature>
<evidence type="ECO:0000313" key="3">
    <source>
        <dbReference type="EMBL" id="GAV80268.1"/>
    </source>
</evidence>
<feature type="compositionally biased region" description="Basic and acidic residues" evidence="1">
    <location>
        <begin position="675"/>
        <end position="703"/>
    </location>
</feature>
<reference evidence="4" key="1">
    <citation type="submission" date="2016-04" db="EMBL/GenBank/DDBJ databases">
        <title>Cephalotus genome sequencing.</title>
        <authorList>
            <person name="Fukushima K."/>
            <person name="Hasebe M."/>
            <person name="Fang X."/>
        </authorList>
    </citation>
    <scope>NUCLEOTIDE SEQUENCE [LARGE SCALE GENOMIC DNA]</scope>
    <source>
        <strain evidence="4">cv. St1</strain>
    </source>
</reference>
<feature type="compositionally biased region" description="Low complexity" evidence="1">
    <location>
        <begin position="516"/>
        <end position="532"/>
    </location>
</feature>
<sequence length="1228" mass="135273">MYGGSSKLGRGGGRGGSSTGANRNRSSFPPPSHRPSSSGRPSPAPRNNTNTNSLPGPTSKTAPATEENYSLVSGNNPLAFAMIIRLAPDLVEEIKRVESLGGNAKIKFDSIATNPNGNVINVGGKEFRFTWSREPGDLCDIYEERQSGEDGNGLLVESGSSWRKLNVQRVLDESTKNHVKKRSEEAERKSKSRKAIVLDHGNPSMKSQLKQLAAVEANPWKNFKQKKESPFKKRKVDPPQVGAPPKPSYKSGLVSTVNAKVRLSASPLPSPPEQSGAPASPIGAGNISKVHGSGEDAAHIPVKTKEIFASFEKEIPTRSTSLVRETPMGRGIRAKPMDLQSMLITLLKENPKGMSLKALEKAIGDTPPNSAKKIEPIIKKIATFQAPGRYLLKSGVDLESFRKASSECGSSPEENFHPTPAPEDNQDHTSAGKFSAVELEERVELNSKLEEESNALGKLDIQECSPDLFGEKKVSDEGHAGSSSDSSTDSDSDSDSSDSGSESGSQSRSRSKSKSRSPVGSGSGSSSDSETDASSHSKDGSDEDVDIMSDDDKEPNHKIQASEPIQWRPGNAKPAEKGIDEKQDDGGSDAIDIEGHESDAIDIEDHGSDVDIERVLPDDAQEIEVPVNTNLVPNNDREKPVGGSKNFSSDHDELLERQNFIGNLFDDKDDMFKDNLRQERSDSSERITKSKSKRDSKQYDKKSERTKRLRAESLTQPTVSGSRNAQYSESPRNLSPNRLIEDTYRGAAMHMMNIAGREGNADLPFQKGYNQAFAGKSSSDSHRSGQRSSEHNQQSKAHDMEGRPNKYGESSGHGRKFAGKNSHAHEDFSIQKENASRDAQNEGSFAKKVPRNPKEGGTGGKRSADFESHSNKSSEITGKSMDAGQISSSRTGYSPKGNSRTSVDRVLTNGQSSVLRREVSELELGELRDPLPEETLVKKQIDRKVKHSENRPSTSDSDLSKGRPIGKGNPKKPSPPNPNTCMGHRIEDMTRSQHRVVQSQPQHLSGVDHPEVGSQFNRSADASSKSRQNEGGPKQGIGLEGYSESHKKAPASALQQHDTRRGQVSHSLMESKKQTTNAVADLNDGRKDTIMTEYNNGYRKMRESSSDDESRSFSKYEKDAPELKGPIKEFVQYKEYLQEYHEKYDSYCSLNKILETYRKEFHKMGKDLDNAKGRDRERYHKILEQLKESYRRCGARHKRLKKIFIVLHEELKHLKQRIKEFALTYTKD</sequence>
<feature type="region of interest" description="Disordered" evidence="1">
    <location>
        <begin position="467"/>
        <end position="650"/>
    </location>
</feature>
<dbReference type="Pfam" id="PF07303">
    <property type="entry name" value="Occludin_ELL"/>
    <property type="match status" value="1"/>
</dbReference>
<dbReference type="SUPFAM" id="SSF144292">
    <property type="entry name" value="occludin/ELL-like"/>
    <property type="match status" value="1"/>
</dbReference>
<feature type="compositionally biased region" description="Basic and acidic residues" evidence="1">
    <location>
        <begin position="574"/>
        <end position="585"/>
    </location>
</feature>
<dbReference type="InParanoid" id="A0A1Q3CJH6"/>
<dbReference type="Gene3D" id="6.10.140.340">
    <property type="match status" value="1"/>
</dbReference>
<feature type="compositionally biased region" description="Polar residues" evidence="1">
    <location>
        <begin position="885"/>
        <end position="901"/>
    </location>
</feature>
<feature type="compositionally biased region" description="Basic and acidic residues" evidence="1">
    <location>
        <begin position="469"/>
        <end position="479"/>
    </location>
</feature>
<feature type="region of interest" description="Disordered" evidence="1">
    <location>
        <begin position="173"/>
        <end position="204"/>
    </location>
</feature>
<dbReference type="FunCoup" id="A0A1Q3CJH6">
    <property type="interactions" value="1442"/>
</dbReference>
<feature type="compositionally biased region" description="Basic and acidic residues" evidence="1">
    <location>
        <begin position="915"/>
        <end position="950"/>
    </location>
</feature>
<dbReference type="AlphaFoldDB" id="A0A1Q3CJH6"/>
<feature type="region of interest" description="Disordered" evidence="1">
    <location>
        <begin position="675"/>
        <end position="739"/>
    </location>
</feature>
<gene>
    <name evidence="3" type="ORF">CFOL_v3_23729</name>
</gene>
<comment type="caution">
    <text evidence="3">The sequence shown here is derived from an EMBL/GenBank/DDBJ whole genome shotgun (WGS) entry which is preliminary data.</text>
</comment>
<feature type="region of interest" description="Disordered" evidence="1">
    <location>
        <begin position="402"/>
        <end position="438"/>
    </location>
</feature>
<feature type="compositionally biased region" description="Gly residues" evidence="1">
    <location>
        <begin position="9"/>
        <end position="18"/>
    </location>
</feature>
<dbReference type="PANTHER" id="PTHR38372:SF2">
    <property type="entry name" value="DENTIN SIALOPHOSPHOPROTEIN-LIKE PROTEIN"/>
    <property type="match status" value="1"/>
</dbReference>
<dbReference type="EMBL" id="BDDD01002149">
    <property type="protein sequence ID" value="GAV80268.1"/>
    <property type="molecule type" value="Genomic_DNA"/>
</dbReference>
<feature type="compositionally biased region" description="Polar residues" evidence="1">
    <location>
        <begin position="1062"/>
        <end position="1075"/>
    </location>
</feature>
<evidence type="ECO:0000259" key="2">
    <source>
        <dbReference type="PROSITE" id="PS51980"/>
    </source>
</evidence>
<feature type="compositionally biased region" description="Polar residues" evidence="1">
    <location>
        <begin position="49"/>
        <end position="64"/>
    </location>
</feature>
<keyword evidence="4" id="KW-1185">Reference proteome</keyword>
<feature type="compositionally biased region" description="Polar residues" evidence="1">
    <location>
        <begin position="1014"/>
        <end position="1026"/>
    </location>
</feature>
<feature type="region of interest" description="Disordered" evidence="1">
    <location>
        <begin position="220"/>
        <end position="298"/>
    </location>
</feature>
<dbReference type="InterPro" id="IPR010844">
    <property type="entry name" value="Occludin_ELL"/>
</dbReference>
<feature type="compositionally biased region" description="Basic and acidic residues" evidence="1">
    <location>
        <begin position="862"/>
        <end position="872"/>
    </location>
</feature>
<evidence type="ECO:0000313" key="4">
    <source>
        <dbReference type="Proteomes" id="UP000187406"/>
    </source>
</evidence>
<feature type="compositionally biased region" description="Basic and acidic residues" evidence="1">
    <location>
        <begin position="796"/>
        <end position="806"/>
    </location>
</feature>
<name>A0A1Q3CJH6_CEPFO</name>
<dbReference type="PROSITE" id="PS51980">
    <property type="entry name" value="OCEL"/>
    <property type="match status" value="1"/>
</dbReference>
<organism evidence="3 4">
    <name type="scientific">Cephalotus follicularis</name>
    <name type="common">Albany pitcher plant</name>
    <dbReference type="NCBI Taxonomy" id="3775"/>
    <lineage>
        <taxon>Eukaryota</taxon>
        <taxon>Viridiplantae</taxon>
        <taxon>Streptophyta</taxon>
        <taxon>Embryophyta</taxon>
        <taxon>Tracheophyta</taxon>
        <taxon>Spermatophyta</taxon>
        <taxon>Magnoliopsida</taxon>
        <taxon>eudicotyledons</taxon>
        <taxon>Gunneridae</taxon>
        <taxon>Pentapetalae</taxon>
        <taxon>rosids</taxon>
        <taxon>fabids</taxon>
        <taxon>Oxalidales</taxon>
        <taxon>Cephalotaceae</taxon>
        <taxon>Cephalotus</taxon>
    </lineage>
</organism>
<feature type="region of interest" description="Disordered" evidence="1">
    <location>
        <begin position="759"/>
        <end position="1075"/>
    </location>
</feature>
<accession>A0A1Q3CJH6</accession>
<dbReference type="PANTHER" id="PTHR38372">
    <property type="entry name" value="DENTIN SIALOPHOSPHOPROTEIN-LIKE PROTEIN"/>
    <property type="match status" value="1"/>
</dbReference>
<feature type="compositionally biased region" description="Polar residues" evidence="1">
    <location>
        <begin position="713"/>
        <end position="736"/>
    </location>
</feature>
<feature type="compositionally biased region" description="Basic and acidic residues" evidence="1">
    <location>
        <begin position="823"/>
        <end position="840"/>
    </location>
</feature>
<dbReference type="STRING" id="3775.A0A1Q3CJH6"/>
<feature type="compositionally biased region" description="Basic and acidic residues" evidence="1">
    <location>
        <begin position="593"/>
        <end position="617"/>
    </location>
</feature>
<feature type="compositionally biased region" description="Acidic residues" evidence="1">
    <location>
        <begin position="541"/>
        <end position="553"/>
    </location>
</feature>
<feature type="region of interest" description="Disordered" evidence="1">
    <location>
        <begin position="1"/>
        <end position="64"/>
    </location>
</feature>
<dbReference type="OrthoDB" id="4869960at2759"/>
<feature type="domain" description="OCEL" evidence="2">
    <location>
        <begin position="1118"/>
        <end position="1226"/>
    </location>
</feature>
<feature type="compositionally biased region" description="Low complexity" evidence="1">
    <location>
        <begin position="497"/>
        <end position="508"/>
    </location>
</feature>
<feature type="compositionally biased region" description="Low complexity" evidence="1">
    <location>
        <begin position="34"/>
        <end position="48"/>
    </location>
</feature>